<dbReference type="InterPro" id="IPR027417">
    <property type="entry name" value="P-loop_NTPase"/>
</dbReference>
<evidence type="ECO:0000313" key="3">
    <source>
        <dbReference type="Proteomes" id="UP001388366"/>
    </source>
</evidence>
<sequence>MKLRKWQSECIQKGINQYSQGNNHFLVLATPAAGKTLMASELALRLFNQDLIDLAICFSPSSIVSYDFSQSLQSRINERFDGLMGSKGDSLTYQILKYLDDDFWDLFTKFRVFVIFDEIHHCSGSNSENANAWGLPIIEKIQGKARFTIALTGTPWRSDSLPIALSQYCNHTKQIKCDYIYGLKEAVRDNVCRIPQIIAVDNDNITVNDGHESSHFNSFSTLLSQSTISYSNIVENEMVIEQLLIKAIPQLNRIRKVNCNAGGLVVASSIPHAWQIHSILLQKFDEDAIVVTSDEDKPNNIIKQFRYNSDRWIISVGMISEGTNIPRLQVCCNLTNIKTEMHFRQILGRNLRVTDSPNQEAIMFIPAEPKLVEYAYRVNQDIPGDASIVKLETMNEELEADINLIEAVEAKGNDQLNTEQTPDDKPILGIGNPGSSVEDFIENDDANNYLTTSYEKTIGIFGRFKHEALDIEGFEQFKTLNSTTQNFKNSISETF</sequence>
<keyword evidence="2" id="KW-0347">Helicase</keyword>
<keyword evidence="2" id="KW-0067">ATP-binding</keyword>
<feature type="domain" description="Helicase/UvrB N-terminal" evidence="1">
    <location>
        <begin position="1"/>
        <end position="155"/>
    </location>
</feature>
<keyword evidence="3" id="KW-1185">Reference proteome</keyword>
<accession>A0ABU9U7Q3</accession>
<dbReference type="SUPFAM" id="SSF52540">
    <property type="entry name" value="P-loop containing nucleoside triphosphate hydrolases"/>
    <property type="match status" value="2"/>
</dbReference>
<keyword evidence="2" id="KW-0378">Hydrolase</keyword>
<dbReference type="InterPro" id="IPR050742">
    <property type="entry name" value="Helicase_Restrict-Modif_Enz"/>
</dbReference>
<dbReference type="Gene3D" id="3.40.50.300">
    <property type="entry name" value="P-loop containing nucleotide triphosphate hydrolases"/>
    <property type="match status" value="2"/>
</dbReference>
<reference evidence="2 3" key="1">
    <citation type="submission" date="2024-03" db="EMBL/GenBank/DDBJ databases">
        <title>Community enrichment and isolation of bacterial strains for fucoidan degradation.</title>
        <authorList>
            <person name="Sichert A."/>
        </authorList>
    </citation>
    <scope>NUCLEOTIDE SEQUENCE [LARGE SCALE GENOMIC DNA]</scope>
    <source>
        <strain evidence="2 3">AS81</strain>
    </source>
</reference>
<organism evidence="2 3">
    <name type="scientific">Pseudoalteromonas neustonica</name>
    <dbReference type="NCBI Taxonomy" id="1840331"/>
    <lineage>
        <taxon>Bacteria</taxon>
        <taxon>Pseudomonadati</taxon>
        <taxon>Pseudomonadota</taxon>
        <taxon>Gammaproteobacteria</taxon>
        <taxon>Alteromonadales</taxon>
        <taxon>Pseudoalteromonadaceae</taxon>
        <taxon>Pseudoalteromonas</taxon>
    </lineage>
</organism>
<dbReference type="EMBL" id="JBBMQU010000042">
    <property type="protein sequence ID" value="MEM5552568.1"/>
    <property type="molecule type" value="Genomic_DNA"/>
</dbReference>
<name>A0ABU9U7Q3_9GAMM</name>
<keyword evidence="2" id="KW-0547">Nucleotide-binding</keyword>
<dbReference type="Pfam" id="PF04851">
    <property type="entry name" value="ResIII"/>
    <property type="match status" value="1"/>
</dbReference>
<dbReference type="GO" id="GO:0004386">
    <property type="term" value="F:helicase activity"/>
    <property type="evidence" value="ECO:0007669"/>
    <property type="project" value="UniProtKB-KW"/>
</dbReference>
<dbReference type="RefSeq" id="WP_342884446.1">
    <property type="nucleotide sequence ID" value="NZ_JBBMQU010000042.1"/>
</dbReference>
<evidence type="ECO:0000259" key="1">
    <source>
        <dbReference type="Pfam" id="PF04851"/>
    </source>
</evidence>
<proteinExistence type="predicted"/>
<comment type="caution">
    <text evidence="2">The sequence shown here is derived from an EMBL/GenBank/DDBJ whole genome shotgun (WGS) entry which is preliminary data.</text>
</comment>
<dbReference type="Proteomes" id="UP001388366">
    <property type="component" value="Unassembled WGS sequence"/>
</dbReference>
<dbReference type="PANTHER" id="PTHR47396:SF1">
    <property type="entry name" value="ATP-DEPENDENT HELICASE IRC3-RELATED"/>
    <property type="match status" value="1"/>
</dbReference>
<dbReference type="InterPro" id="IPR006935">
    <property type="entry name" value="Helicase/UvrB_N"/>
</dbReference>
<evidence type="ECO:0000313" key="2">
    <source>
        <dbReference type="EMBL" id="MEM5552568.1"/>
    </source>
</evidence>
<gene>
    <name evidence="2" type="ORF">WNY63_17745</name>
</gene>
<protein>
    <submittedName>
        <fullName evidence="2">DEAD/DEAH box helicase family protein</fullName>
    </submittedName>
</protein>
<dbReference type="PANTHER" id="PTHR47396">
    <property type="entry name" value="TYPE I RESTRICTION ENZYME ECOKI R PROTEIN"/>
    <property type="match status" value="1"/>
</dbReference>